<evidence type="ECO:0000313" key="3">
    <source>
        <dbReference type="EMBL" id="GGX69360.1"/>
    </source>
</evidence>
<protein>
    <recommendedName>
        <fullName evidence="2">Glycosyl-hydrolase 97 C-terminal oligomerisation domain-containing protein</fullName>
    </recommendedName>
</protein>
<feature type="domain" description="Glycosyl-hydrolase 97 C-terminal oligomerisation" evidence="2">
    <location>
        <begin position="81"/>
        <end position="169"/>
    </location>
</feature>
<dbReference type="InterPro" id="IPR029483">
    <property type="entry name" value="GH97_C"/>
</dbReference>
<feature type="region of interest" description="Disordered" evidence="1">
    <location>
        <begin position="1"/>
        <end position="21"/>
    </location>
</feature>
<proteinExistence type="predicted"/>
<reference evidence="3" key="2">
    <citation type="submission" date="2020-09" db="EMBL/GenBank/DDBJ databases">
        <authorList>
            <person name="Sun Q."/>
            <person name="Ohkuma M."/>
        </authorList>
    </citation>
    <scope>NUCLEOTIDE SEQUENCE</scope>
    <source>
        <strain evidence="3">JCM 4790</strain>
    </source>
</reference>
<name>A0A918KN83_9ACTN</name>
<keyword evidence="4" id="KW-1185">Reference proteome</keyword>
<dbReference type="PANTHER" id="PTHR35803:SF2">
    <property type="entry name" value="RETAINING ALPHA-GALACTOSIDASE"/>
    <property type="match status" value="1"/>
</dbReference>
<dbReference type="InterPro" id="IPR013785">
    <property type="entry name" value="Aldolase_TIM"/>
</dbReference>
<evidence type="ECO:0000259" key="2">
    <source>
        <dbReference type="Pfam" id="PF14509"/>
    </source>
</evidence>
<dbReference type="Proteomes" id="UP000619244">
    <property type="component" value="Unassembled WGS sequence"/>
</dbReference>
<dbReference type="Pfam" id="PF14509">
    <property type="entry name" value="GH97_C"/>
    <property type="match status" value="1"/>
</dbReference>
<organism evidence="3 4">
    <name type="scientific">Streptomyces minutiscleroticus</name>
    <dbReference type="NCBI Taxonomy" id="68238"/>
    <lineage>
        <taxon>Bacteria</taxon>
        <taxon>Bacillati</taxon>
        <taxon>Actinomycetota</taxon>
        <taxon>Actinomycetes</taxon>
        <taxon>Kitasatosporales</taxon>
        <taxon>Streptomycetaceae</taxon>
        <taxon>Streptomyces</taxon>
    </lineage>
</organism>
<gene>
    <name evidence="3" type="ORF">GCM10010358_24780</name>
</gene>
<dbReference type="EMBL" id="BMVU01000008">
    <property type="protein sequence ID" value="GGX69360.1"/>
    <property type="molecule type" value="Genomic_DNA"/>
</dbReference>
<dbReference type="AlphaFoldDB" id="A0A918KN83"/>
<sequence length="173" mass="18778">MGHVQVGRPPGGLHPVDDAADPQTVAVAREEDVAGRIPVSDAAELALSVVYESGLQNFAGSLDEYRKRPELEKFLEDVPTAWDETRLVAGEPGKRTTMARRDGDRWFLGNVTAGKAHTEKVPLRFLGHGTYTVDVVRDGPDGLVRESHEVRAHDTLRVHVPADGGFAAVAHRS</sequence>
<evidence type="ECO:0000256" key="1">
    <source>
        <dbReference type="SAM" id="MobiDB-lite"/>
    </source>
</evidence>
<evidence type="ECO:0000313" key="4">
    <source>
        <dbReference type="Proteomes" id="UP000619244"/>
    </source>
</evidence>
<accession>A0A918KN83</accession>
<reference evidence="3" key="1">
    <citation type="journal article" date="2014" name="Int. J. Syst. Evol. Microbiol.">
        <title>Complete genome sequence of Corynebacterium casei LMG S-19264T (=DSM 44701T), isolated from a smear-ripened cheese.</title>
        <authorList>
            <consortium name="US DOE Joint Genome Institute (JGI-PGF)"/>
            <person name="Walter F."/>
            <person name="Albersmeier A."/>
            <person name="Kalinowski J."/>
            <person name="Ruckert C."/>
        </authorList>
    </citation>
    <scope>NUCLEOTIDE SEQUENCE</scope>
    <source>
        <strain evidence="3">JCM 4790</strain>
    </source>
</reference>
<comment type="caution">
    <text evidence="3">The sequence shown here is derived from an EMBL/GenBank/DDBJ whole genome shotgun (WGS) entry which is preliminary data.</text>
</comment>
<dbReference type="Gene3D" id="3.20.20.70">
    <property type="entry name" value="Aldolase class I"/>
    <property type="match status" value="1"/>
</dbReference>
<dbReference type="PANTHER" id="PTHR35803">
    <property type="entry name" value="GLUCAN 1,4-ALPHA-GLUCOSIDASE SUSB-RELATED"/>
    <property type="match status" value="1"/>
</dbReference>
<dbReference type="InterPro" id="IPR052720">
    <property type="entry name" value="Glycosyl_hydrolase_97"/>
</dbReference>